<proteinExistence type="predicted"/>
<evidence type="ECO:0000313" key="2">
    <source>
        <dbReference type="Proteomes" id="UP000263273"/>
    </source>
</evidence>
<dbReference type="Proteomes" id="UP000263273">
    <property type="component" value="Unassembled WGS sequence"/>
</dbReference>
<accession>A0A354YX25</accession>
<dbReference type="Gene3D" id="1.10.357.10">
    <property type="entry name" value="Tetracycline Repressor, domain 2"/>
    <property type="match status" value="1"/>
</dbReference>
<dbReference type="SUPFAM" id="SSF48498">
    <property type="entry name" value="Tetracyclin repressor-like, C-terminal domain"/>
    <property type="match status" value="1"/>
</dbReference>
<gene>
    <name evidence="1" type="ORF">DDZ44_07505</name>
</gene>
<protein>
    <submittedName>
        <fullName evidence="1">TetR/AcrR family transcriptional regulator</fullName>
    </submittedName>
</protein>
<reference evidence="1 2" key="1">
    <citation type="journal article" date="2018" name="Nat. Biotechnol.">
        <title>A standardized bacterial taxonomy based on genome phylogeny substantially revises the tree of life.</title>
        <authorList>
            <person name="Parks D.H."/>
            <person name="Chuvochina M."/>
            <person name="Waite D.W."/>
            <person name="Rinke C."/>
            <person name="Skarshewski A."/>
            <person name="Chaumeil P.A."/>
            <person name="Hugenholtz P."/>
        </authorList>
    </citation>
    <scope>NUCLEOTIDE SEQUENCE [LARGE SCALE GENOMIC DNA]</scope>
    <source>
        <strain evidence="1">UBA10948</strain>
    </source>
</reference>
<dbReference type="STRING" id="378794.GCA_001570625_00341"/>
<dbReference type="InterPro" id="IPR036271">
    <property type="entry name" value="Tet_transcr_reg_TetR-rel_C_sf"/>
</dbReference>
<organism evidence="1 2">
    <name type="scientific">Syntrophomonas wolfei</name>
    <dbReference type="NCBI Taxonomy" id="863"/>
    <lineage>
        <taxon>Bacteria</taxon>
        <taxon>Bacillati</taxon>
        <taxon>Bacillota</taxon>
        <taxon>Clostridia</taxon>
        <taxon>Eubacteriales</taxon>
        <taxon>Syntrophomonadaceae</taxon>
        <taxon>Syntrophomonas</taxon>
    </lineage>
</organism>
<feature type="non-terminal residue" evidence="1">
    <location>
        <position position="1"/>
    </location>
</feature>
<dbReference type="EMBL" id="DNZF01000166">
    <property type="protein sequence ID" value="HBK53764.1"/>
    <property type="molecule type" value="Genomic_DNA"/>
</dbReference>
<comment type="caution">
    <text evidence="1">The sequence shown here is derived from an EMBL/GenBank/DDBJ whole genome shotgun (WGS) entry which is preliminary data.</text>
</comment>
<name>A0A354YX25_9FIRM</name>
<evidence type="ECO:0000313" key="1">
    <source>
        <dbReference type="EMBL" id="HBK53764.1"/>
    </source>
</evidence>
<sequence>EVFAQNETLSEIYSRVAGSSAPIDQCLKQFEDRLLEFYSRNIEYGIKKGIFKNIPVSPIAHSILAMEKFSLHKWVVLKAITKEEMIEMVLSFHKTLAVGLLVVND</sequence>
<dbReference type="AlphaFoldDB" id="A0A354YX25"/>